<dbReference type="GO" id="GO:0003723">
    <property type="term" value="F:RNA binding"/>
    <property type="evidence" value="ECO:0007669"/>
    <property type="project" value="InterPro"/>
</dbReference>
<comment type="caution">
    <text evidence="7">The sequence shown here is derived from an EMBL/GenBank/DDBJ whole genome shotgun (WGS) entry which is preliminary data.</text>
</comment>
<evidence type="ECO:0000256" key="5">
    <source>
        <dbReference type="ARBA" id="ARBA00023239"/>
    </source>
</evidence>
<dbReference type="SUPFAM" id="SSF53933">
    <property type="entry name" value="Microbial ribonucleases"/>
    <property type="match status" value="1"/>
</dbReference>
<dbReference type="PANTHER" id="PTHR42104">
    <property type="entry name" value="EXTRACELLULAR GUANYL-SPECIFIC RIBONUCLEASE RNTA (AFU_ORTHOLOGUE AFUA_4G03230)"/>
    <property type="match status" value="1"/>
</dbReference>
<sequence length="132" mass="13974">MRSILSSAPVLLAVVSGFLFQAVKAIPFDLEARAQACNCAGRSYSATSVQNGINKALSGGAGDYPHEYHNFEGFNFGCSGSTYFEYPILTSGTYNGGSPGADRVVYDNLDNFCSCLTHTGAPSTNGFVECNF</sequence>
<dbReference type="AlphaFoldDB" id="A0A8H7FA08"/>
<dbReference type="GO" id="GO:0004521">
    <property type="term" value="F:RNA endonuclease activity"/>
    <property type="evidence" value="ECO:0007669"/>
    <property type="project" value="InterPro"/>
</dbReference>
<evidence type="ECO:0000256" key="4">
    <source>
        <dbReference type="ARBA" id="ARBA00023157"/>
    </source>
</evidence>
<dbReference type="InterPro" id="IPR000026">
    <property type="entry name" value="N1-like"/>
</dbReference>
<keyword evidence="1" id="KW-0540">Nuclease</keyword>
<dbReference type="InterPro" id="IPR016191">
    <property type="entry name" value="Ribonuclease/ribotoxin"/>
</dbReference>
<organism evidence="7 8">
    <name type="scientific">Agaricus bisporus var. burnettii</name>
    <dbReference type="NCBI Taxonomy" id="192524"/>
    <lineage>
        <taxon>Eukaryota</taxon>
        <taxon>Fungi</taxon>
        <taxon>Dikarya</taxon>
        <taxon>Basidiomycota</taxon>
        <taxon>Agaricomycotina</taxon>
        <taxon>Agaricomycetes</taxon>
        <taxon>Agaricomycetidae</taxon>
        <taxon>Agaricales</taxon>
        <taxon>Agaricineae</taxon>
        <taxon>Agaricaceae</taxon>
        <taxon>Agaricus</taxon>
    </lineage>
</organism>
<reference evidence="7 8" key="1">
    <citation type="journal article" name="Sci. Rep.">
        <title>Telomere-to-telomere assembled and centromere annotated genomes of the two main subspecies of the button mushroom Agaricus bisporus reveal especially polymorphic chromosome ends.</title>
        <authorList>
            <person name="Sonnenberg A.S.M."/>
            <person name="Sedaghat-Telgerd N."/>
            <person name="Lavrijssen B."/>
            <person name="Ohm R.A."/>
            <person name="Hendrickx P.M."/>
            <person name="Scholtmeijer K."/>
            <person name="Baars J.J.P."/>
            <person name="van Peer A."/>
        </authorList>
    </citation>
    <scope>NUCLEOTIDE SEQUENCE [LARGE SCALE GENOMIC DNA]</scope>
    <source>
        <strain evidence="7 8">H119_p4</strain>
    </source>
</reference>
<dbReference type="Proteomes" id="UP000629468">
    <property type="component" value="Unassembled WGS sequence"/>
</dbReference>
<dbReference type="GO" id="GO:0016829">
    <property type="term" value="F:lyase activity"/>
    <property type="evidence" value="ECO:0007669"/>
    <property type="project" value="UniProtKB-KW"/>
</dbReference>
<evidence type="ECO:0000256" key="2">
    <source>
        <dbReference type="ARBA" id="ARBA00022759"/>
    </source>
</evidence>
<dbReference type="Pfam" id="PF00545">
    <property type="entry name" value="Ribonuclease"/>
    <property type="match status" value="1"/>
</dbReference>
<name>A0A8H7FA08_AGABI</name>
<keyword evidence="3" id="KW-0378">Hydrolase</keyword>
<evidence type="ECO:0000313" key="7">
    <source>
        <dbReference type="EMBL" id="KAF7784020.1"/>
    </source>
</evidence>
<evidence type="ECO:0000256" key="1">
    <source>
        <dbReference type="ARBA" id="ARBA00022722"/>
    </source>
</evidence>
<keyword evidence="2" id="KW-0255">Endonuclease</keyword>
<keyword evidence="6" id="KW-0732">Signal</keyword>
<dbReference type="EMBL" id="JABXXO010000001">
    <property type="protein sequence ID" value="KAF7784020.1"/>
    <property type="molecule type" value="Genomic_DNA"/>
</dbReference>
<gene>
    <name evidence="7" type="ORF">Agabi119p4_185</name>
</gene>
<dbReference type="Gene3D" id="3.10.450.30">
    <property type="entry name" value="Microbial ribonucleases"/>
    <property type="match status" value="1"/>
</dbReference>
<evidence type="ECO:0000256" key="6">
    <source>
        <dbReference type="SAM" id="SignalP"/>
    </source>
</evidence>
<feature type="chain" id="PRO_5034712316" evidence="6">
    <location>
        <begin position="26"/>
        <end position="132"/>
    </location>
</feature>
<dbReference type="GO" id="GO:0016787">
    <property type="term" value="F:hydrolase activity"/>
    <property type="evidence" value="ECO:0007669"/>
    <property type="project" value="UniProtKB-KW"/>
</dbReference>
<dbReference type="PANTHER" id="PTHR42104:SF1">
    <property type="entry name" value="EXTRACELLULAR GUANYL-SPECIFIC RIBONUCLEASE RNTA (AFU_ORTHOLOGUE AFUA_4G03230)"/>
    <property type="match status" value="1"/>
</dbReference>
<evidence type="ECO:0000256" key="3">
    <source>
        <dbReference type="ARBA" id="ARBA00022801"/>
    </source>
</evidence>
<protein>
    <submittedName>
        <fullName evidence="7">Uncharacterized protein</fullName>
    </submittedName>
</protein>
<dbReference type="OMA" id="YEFPLRT"/>
<keyword evidence="4" id="KW-1015">Disulfide bond</keyword>
<accession>A0A8H7FA08</accession>
<proteinExistence type="predicted"/>
<keyword evidence="5" id="KW-0456">Lyase</keyword>
<evidence type="ECO:0000313" key="8">
    <source>
        <dbReference type="Proteomes" id="UP000629468"/>
    </source>
</evidence>
<feature type="signal peptide" evidence="6">
    <location>
        <begin position="1"/>
        <end position="25"/>
    </location>
</feature>